<dbReference type="EMBL" id="BMMS01000013">
    <property type="protein sequence ID" value="GGO89701.1"/>
    <property type="molecule type" value="Genomic_DNA"/>
</dbReference>
<evidence type="ECO:0000256" key="2">
    <source>
        <dbReference type="SAM" id="SignalP"/>
    </source>
</evidence>
<feature type="compositionally biased region" description="Basic and acidic residues" evidence="1">
    <location>
        <begin position="145"/>
        <end position="155"/>
    </location>
</feature>
<gene>
    <name evidence="3" type="ORF">GCM10012280_33550</name>
</gene>
<feature type="signal peptide" evidence="2">
    <location>
        <begin position="1"/>
        <end position="22"/>
    </location>
</feature>
<proteinExistence type="predicted"/>
<dbReference type="PROSITE" id="PS51257">
    <property type="entry name" value="PROKAR_LIPOPROTEIN"/>
    <property type="match status" value="1"/>
</dbReference>
<comment type="caution">
    <text evidence="3">The sequence shown here is derived from an EMBL/GenBank/DDBJ whole genome shotgun (WGS) entry which is preliminary data.</text>
</comment>
<organism evidence="3 4">
    <name type="scientific">Wenjunlia tyrosinilytica</name>
    <dbReference type="NCBI Taxonomy" id="1544741"/>
    <lineage>
        <taxon>Bacteria</taxon>
        <taxon>Bacillati</taxon>
        <taxon>Actinomycetota</taxon>
        <taxon>Actinomycetes</taxon>
        <taxon>Kitasatosporales</taxon>
        <taxon>Streptomycetaceae</taxon>
        <taxon>Wenjunlia</taxon>
    </lineage>
</organism>
<evidence type="ECO:0000313" key="4">
    <source>
        <dbReference type="Proteomes" id="UP000641932"/>
    </source>
</evidence>
<evidence type="ECO:0008006" key="5">
    <source>
        <dbReference type="Google" id="ProtNLM"/>
    </source>
</evidence>
<reference evidence="3" key="2">
    <citation type="submission" date="2020-09" db="EMBL/GenBank/DDBJ databases">
        <authorList>
            <person name="Sun Q."/>
            <person name="Zhou Y."/>
        </authorList>
    </citation>
    <scope>NUCLEOTIDE SEQUENCE</scope>
    <source>
        <strain evidence="3">CGMCC 4.7201</strain>
    </source>
</reference>
<protein>
    <recommendedName>
        <fullName evidence="5">DUF3558 domain-containing protein</fullName>
    </recommendedName>
</protein>
<dbReference type="RefSeq" id="WP_189132479.1">
    <property type="nucleotide sequence ID" value="NZ_BMMS01000013.1"/>
</dbReference>
<sequence length="228" mass="23672">MRPIASRIARALAVAAVPVLIAGCSGSSDSNSSGSSDKSTPKVKKSAAPSLAPAKYTALPNPCKVLSKGTVTSLVPATKDAAGDAAQSSDTSARASCSWNGLDGFQYHWLDVAFRRSDSVQGIGSAEEQAKTAFAKLRSSTARPDGLKKGQDPSVREAGLGDESQLVSAEVEKDKETYRDVTVVVRRSNVTLTVSYDGAGFEDGKDPAAKEIEAGALKAAREALAKVR</sequence>
<feature type="chain" id="PRO_5039678826" description="DUF3558 domain-containing protein" evidence="2">
    <location>
        <begin position="23"/>
        <end position="228"/>
    </location>
</feature>
<feature type="region of interest" description="Disordered" evidence="1">
    <location>
        <begin position="138"/>
        <end position="163"/>
    </location>
</feature>
<name>A0A917ZS32_9ACTN</name>
<keyword evidence="2" id="KW-0732">Signal</keyword>
<accession>A0A917ZS32</accession>
<feature type="region of interest" description="Disordered" evidence="1">
    <location>
        <begin position="25"/>
        <end position="51"/>
    </location>
</feature>
<dbReference type="AlphaFoldDB" id="A0A917ZS32"/>
<reference evidence="3" key="1">
    <citation type="journal article" date="2014" name="Int. J. Syst. Evol. Microbiol.">
        <title>Complete genome sequence of Corynebacterium casei LMG S-19264T (=DSM 44701T), isolated from a smear-ripened cheese.</title>
        <authorList>
            <consortium name="US DOE Joint Genome Institute (JGI-PGF)"/>
            <person name="Walter F."/>
            <person name="Albersmeier A."/>
            <person name="Kalinowski J."/>
            <person name="Ruckert C."/>
        </authorList>
    </citation>
    <scope>NUCLEOTIDE SEQUENCE</scope>
    <source>
        <strain evidence="3">CGMCC 4.7201</strain>
    </source>
</reference>
<dbReference type="Proteomes" id="UP000641932">
    <property type="component" value="Unassembled WGS sequence"/>
</dbReference>
<evidence type="ECO:0000313" key="3">
    <source>
        <dbReference type="EMBL" id="GGO89701.1"/>
    </source>
</evidence>
<feature type="compositionally biased region" description="Low complexity" evidence="1">
    <location>
        <begin position="25"/>
        <end position="38"/>
    </location>
</feature>
<evidence type="ECO:0000256" key="1">
    <source>
        <dbReference type="SAM" id="MobiDB-lite"/>
    </source>
</evidence>
<keyword evidence="4" id="KW-1185">Reference proteome</keyword>